<feature type="compositionally biased region" description="Polar residues" evidence="1">
    <location>
        <begin position="9"/>
        <end position="22"/>
    </location>
</feature>
<evidence type="ECO:0000313" key="3">
    <source>
        <dbReference type="Proteomes" id="UP000187429"/>
    </source>
</evidence>
<accession>A0A1R1YU56</accession>
<protein>
    <submittedName>
        <fullName evidence="2">Uncharacterized protein</fullName>
    </submittedName>
</protein>
<organism evidence="2 3">
    <name type="scientific">Smittium culicis</name>
    <dbReference type="NCBI Taxonomy" id="133412"/>
    <lineage>
        <taxon>Eukaryota</taxon>
        <taxon>Fungi</taxon>
        <taxon>Fungi incertae sedis</taxon>
        <taxon>Zoopagomycota</taxon>
        <taxon>Kickxellomycotina</taxon>
        <taxon>Harpellomycetes</taxon>
        <taxon>Harpellales</taxon>
        <taxon>Legeriomycetaceae</taxon>
        <taxon>Smittium</taxon>
    </lineage>
</organism>
<name>A0A1R1YU56_9FUNG</name>
<dbReference type="AlphaFoldDB" id="A0A1R1YU56"/>
<evidence type="ECO:0000313" key="2">
    <source>
        <dbReference type="EMBL" id="OMJ30380.1"/>
    </source>
</evidence>
<gene>
    <name evidence="2" type="ORF">AYI69_g84</name>
</gene>
<keyword evidence="3" id="KW-1185">Reference proteome</keyword>
<feature type="region of interest" description="Disordered" evidence="1">
    <location>
        <begin position="1"/>
        <end position="22"/>
    </location>
</feature>
<reference evidence="3" key="1">
    <citation type="submission" date="2017-01" db="EMBL/GenBank/DDBJ databases">
        <authorList>
            <person name="Wang Y."/>
            <person name="White M."/>
            <person name="Kvist S."/>
            <person name="Moncalvo J.-M."/>
        </authorList>
    </citation>
    <scope>NUCLEOTIDE SEQUENCE [LARGE SCALE GENOMIC DNA]</scope>
    <source>
        <strain evidence="3">ID-206-W2</strain>
    </source>
</reference>
<sequence length="323" mass="36514">MKNIAFPSEDNSSNANSPQNAIKPNIKKNRLNITLDDSGLDLGAKISSFNLLEAKSVSSKTLNTTSGRMSFLDTSKSLSIKNINDNFRKEFINSDKVHSNLLKETINVSEFLKNAQINNHDKFLPIDFIEIEHILTQLFEKIISIYPGFDSPLGKVSNALSIFSIPASSYIEIPSNGPSFQSNLKRVIISTLSILDLFITNPEFSNQDLSTYNHERILDICFGFLKGPWFITEEFSEDDIPLPLFIEKVCFLLNACLSSNNPKILNSTWKILLLLDFKFNYLSFINSDLSSLIDTSILNLWSLEYELKYDSDSRTKVPKFPAL</sequence>
<proteinExistence type="predicted"/>
<dbReference type="EMBL" id="LSSM01000019">
    <property type="protein sequence ID" value="OMJ30380.1"/>
    <property type="molecule type" value="Genomic_DNA"/>
</dbReference>
<evidence type="ECO:0000256" key="1">
    <source>
        <dbReference type="SAM" id="MobiDB-lite"/>
    </source>
</evidence>
<dbReference type="Proteomes" id="UP000187429">
    <property type="component" value="Unassembled WGS sequence"/>
</dbReference>
<comment type="caution">
    <text evidence="2">The sequence shown here is derived from an EMBL/GenBank/DDBJ whole genome shotgun (WGS) entry which is preliminary data.</text>
</comment>